<dbReference type="Pfam" id="PF17667">
    <property type="entry name" value="Pkinase_fungal"/>
    <property type="match status" value="1"/>
</dbReference>
<evidence type="ECO:0000259" key="1">
    <source>
        <dbReference type="Pfam" id="PF17667"/>
    </source>
</evidence>
<dbReference type="InterPro" id="IPR011009">
    <property type="entry name" value="Kinase-like_dom_sf"/>
</dbReference>
<feature type="domain" description="Fungal-type protein kinase" evidence="1">
    <location>
        <begin position="255"/>
        <end position="623"/>
    </location>
</feature>
<dbReference type="Proteomes" id="UP000324748">
    <property type="component" value="Unassembled WGS sequence"/>
</dbReference>
<dbReference type="AlphaFoldDB" id="A0A5B0R4G1"/>
<dbReference type="GO" id="GO:0004672">
    <property type="term" value="F:protein kinase activity"/>
    <property type="evidence" value="ECO:0007669"/>
    <property type="project" value="InterPro"/>
</dbReference>
<name>A0A5B0R4G1_PUCGR</name>
<comment type="caution">
    <text evidence="3">The sequence shown here is derived from an EMBL/GenBank/DDBJ whole genome shotgun (WGS) entry which is preliminary data.</text>
</comment>
<accession>A0A5B0R4G1</accession>
<evidence type="ECO:0000313" key="2">
    <source>
        <dbReference type="EMBL" id="KAA1080357.1"/>
    </source>
</evidence>
<organism evidence="3 5">
    <name type="scientific">Puccinia graminis f. sp. tritici</name>
    <dbReference type="NCBI Taxonomy" id="56615"/>
    <lineage>
        <taxon>Eukaryota</taxon>
        <taxon>Fungi</taxon>
        <taxon>Dikarya</taxon>
        <taxon>Basidiomycota</taxon>
        <taxon>Pucciniomycotina</taxon>
        <taxon>Pucciniomycetes</taxon>
        <taxon>Pucciniales</taxon>
        <taxon>Pucciniaceae</taxon>
        <taxon>Puccinia</taxon>
    </lineage>
</organism>
<dbReference type="PROSITE" id="PS00109">
    <property type="entry name" value="PROTEIN_KINASE_TYR"/>
    <property type="match status" value="1"/>
</dbReference>
<dbReference type="SUPFAM" id="SSF56112">
    <property type="entry name" value="Protein kinase-like (PK-like)"/>
    <property type="match status" value="1"/>
</dbReference>
<dbReference type="Proteomes" id="UP000325313">
    <property type="component" value="Unassembled WGS sequence"/>
</dbReference>
<dbReference type="Gene3D" id="1.10.510.10">
    <property type="entry name" value="Transferase(Phosphotransferase) domain 1"/>
    <property type="match status" value="1"/>
</dbReference>
<dbReference type="EMBL" id="VDEP01000244">
    <property type="protein sequence ID" value="KAA1120388.1"/>
    <property type="molecule type" value="Genomic_DNA"/>
</dbReference>
<evidence type="ECO:0000313" key="4">
    <source>
        <dbReference type="Proteomes" id="UP000324748"/>
    </source>
</evidence>
<sequence>MDQPAIVLVKQPLHNTLRNALTSEGINTVEELFSLDKRDTKDHLVMLQTIIKLQIKQSNSDSKSRLVKALPQMKSLLENHCFKPFKPLVTVVLGSEVKSDEELYNLAELLCMSHPSPSVISTPPKISTSSRVKSSSHPSDFLPALKLELKELMFGNVPGLVEHFLQQHQLDTPSALKPHDIFINQKYEERIEDTSEPSMLKWITSLVEYCSACLKNQTPTQVHSRAWACPSKYLKGIEGRRKLDCAIVSQPFTWSNHIEHILVPFELKKNKSQARDADIDLAKYVYEIFEAQPTRSSVVGLTLCGTFMRLWQFDRSGAIGSELLDIKETKENLFKFLNLILLFLTSNKRVLGFDSTFIESYGQNCTDTPQSLKVQINAKSNPQDLVIDRPNSPLFRASGICGRGTTCWRAHLFGDVNQEFVIKDSWQPLDRKAEGDMLCEVTEKNVPHMVRYHHHEDVEVANQRVDIESHVRAGINFNSGTAFQTTNAPLNRQQPNGFTNRVHRRLILKDVGQPISTVDSPVHLLEAFEGCIKGHQALLNAGYLHRDISINNIMIDKQSNDTDRKSFLIDLDVAIAYPILEEEERYTRTGTKIFMSISLLKKQNPHEFVDDLESFFWVMIWVCIHYPKEDRQESSATITDWQDLSLNHLADIKQLHLNEPARLTALFTPRYKNFKPLVDCVNQFAKILRGPDVRSKQSKELYFEVLAVFQMAQGKKLIEGS</sequence>
<dbReference type="OMA" id="ATENTRC"/>
<dbReference type="PANTHER" id="PTHR38248:SF2">
    <property type="entry name" value="FUNK1 11"/>
    <property type="match status" value="1"/>
</dbReference>
<dbReference type="EMBL" id="VSWC01000131">
    <property type="protein sequence ID" value="KAA1080357.1"/>
    <property type="molecule type" value="Genomic_DNA"/>
</dbReference>
<evidence type="ECO:0000313" key="5">
    <source>
        <dbReference type="Proteomes" id="UP000325313"/>
    </source>
</evidence>
<dbReference type="OrthoDB" id="5584477at2759"/>
<dbReference type="InterPro" id="IPR040976">
    <property type="entry name" value="Pkinase_fungal"/>
</dbReference>
<evidence type="ECO:0000313" key="3">
    <source>
        <dbReference type="EMBL" id="KAA1120388.1"/>
    </source>
</evidence>
<dbReference type="InterPro" id="IPR008266">
    <property type="entry name" value="Tyr_kinase_AS"/>
</dbReference>
<reference evidence="4 5" key="1">
    <citation type="submission" date="2019-05" db="EMBL/GenBank/DDBJ databases">
        <title>Emergence of the Ug99 lineage of the wheat stem rust pathogen through somatic hybridization.</title>
        <authorList>
            <person name="Li F."/>
            <person name="Upadhyaya N.M."/>
            <person name="Sperschneider J."/>
            <person name="Matny O."/>
            <person name="Nguyen-Phuc H."/>
            <person name="Mago R."/>
            <person name="Raley C."/>
            <person name="Miller M.E."/>
            <person name="Silverstein K.A.T."/>
            <person name="Henningsen E."/>
            <person name="Hirsch C.D."/>
            <person name="Visser B."/>
            <person name="Pretorius Z.A."/>
            <person name="Steffenson B.J."/>
            <person name="Schwessinger B."/>
            <person name="Dodds P.N."/>
            <person name="Figueroa M."/>
        </authorList>
    </citation>
    <scope>NUCLEOTIDE SEQUENCE [LARGE SCALE GENOMIC DNA]</scope>
    <source>
        <strain evidence="2">21-0</strain>
        <strain evidence="3 5">Ug99</strain>
    </source>
</reference>
<protein>
    <recommendedName>
        <fullName evidence="1">Fungal-type protein kinase domain-containing protein</fullName>
    </recommendedName>
</protein>
<proteinExistence type="predicted"/>
<dbReference type="PANTHER" id="PTHR38248">
    <property type="entry name" value="FUNK1 6"/>
    <property type="match status" value="1"/>
</dbReference>
<gene>
    <name evidence="2" type="ORF">PGT21_004019</name>
    <name evidence="3" type="ORF">PGTUg99_009489</name>
</gene>
<keyword evidence="4" id="KW-1185">Reference proteome</keyword>